<gene>
    <name evidence="1" type="ORF">LCGC14_0724310</name>
</gene>
<sequence>MFPGIEIERSAKFSECGIYRYTLERVWDPSKPRLLWVLLNPSTADAIQDDPTNRKGIKFSKLWGYGSCVFVNLFAFRSPHPKIMKACPGPFGPDNDRHLLEQAELADTIMIAWGNDGVHRGQDQKVLKLLGYPGPVLLMCLGRNQNGTPKHPLYLKDDTRPQVFD</sequence>
<protein>
    <recommendedName>
        <fullName evidence="2">DUF1643 domain-containing protein</fullName>
    </recommendedName>
</protein>
<dbReference type="EMBL" id="LAZR01001653">
    <property type="protein sequence ID" value="KKN41349.1"/>
    <property type="molecule type" value="Genomic_DNA"/>
</dbReference>
<dbReference type="AlphaFoldDB" id="A0A0F9QFQ6"/>
<proteinExistence type="predicted"/>
<evidence type="ECO:0000313" key="1">
    <source>
        <dbReference type="EMBL" id="KKN41349.1"/>
    </source>
</evidence>
<organism evidence="1">
    <name type="scientific">marine sediment metagenome</name>
    <dbReference type="NCBI Taxonomy" id="412755"/>
    <lineage>
        <taxon>unclassified sequences</taxon>
        <taxon>metagenomes</taxon>
        <taxon>ecological metagenomes</taxon>
    </lineage>
</organism>
<evidence type="ECO:0008006" key="2">
    <source>
        <dbReference type="Google" id="ProtNLM"/>
    </source>
</evidence>
<accession>A0A0F9QFQ6</accession>
<comment type="caution">
    <text evidence="1">The sequence shown here is derived from an EMBL/GenBank/DDBJ whole genome shotgun (WGS) entry which is preliminary data.</text>
</comment>
<reference evidence="1" key="1">
    <citation type="journal article" date="2015" name="Nature">
        <title>Complex archaea that bridge the gap between prokaryotes and eukaryotes.</title>
        <authorList>
            <person name="Spang A."/>
            <person name="Saw J.H."/>
            <person name="Jorgensen S.L."/>
            <person name="Zaremba-Niedzwiedzka K."/>
            <person name="Martijn J."/>
            <person name="Lind A.E."/>
            <person name="van Eijk R."/>
            <person name="Schleper C."/>
            <person name="Guy L."/>
            <person name="Ettema T.J."/>
        </authorList>
    </citation>
    <scope>NUCLEOTIDE SEQUENCE</scope>
</reference>
<name>A0A0F9QFQ6_9ZZZZ</name>
<dbReference type="Pfam" id="PF07799">
    <property type="entry name" value="DUF1643"/>
    <property type="match status" value="1"/>
</dbReference>
<dbReference type="InterPro" id="IPR012441">
    <property type="entry name" value="DUF1643"/>
</dbReference>